<dbReference type="Proteomes" id="UP000030685">
    <property type="component" value="Unassembled WGS sequence"/>
</dbReference>
<organism evidence="1">
    <name type="scientific">Fusarium odoratissimum (strain NRRL 54006)</name>
    <dbReference type="NCBI Taxonomy" id="1089451"/>
    <lineage>
        <taxon>Eukaryota</taxon>
        <taxon>Fungi</taxon>
        <taxon>Dikarya</taxon>
        <taxon>Ascomycota</taxon>
        <taxon>Pezizomycotina</taxon>
        <taxon>Sordariomycetes</taxon>
        <taxon>Hypocreomycetidae</taxon>
        <taxon>Hypocreales</taxon>
        <taxon>Nectriaceae</taxon>
        <taxon>Fusarium</taxon>
        <taxon>Fusarium oxysporum species complex</taxon>
        <taxon>Fusarium oxysporum f. sp. cubense (strain race 4)</taxon>
    </lineage>
</organism>
<dbReference type="AlphaFoldDB" id="X0JHU2"/>
<reference evidence="1" key="2">
    <citation type="submission" date="2012-05" db="EMBL/GenBank/DDBJ databases">
        <title>The Genome Annotation of Fusarium oxysporum II5.</title>
        <authorList>
            <consortium name="The Broad Institute Genomics Platform"/>
            <person name="Ma L.-J."/>
            <person name="Corby-Kistler H."/>
            <person name="Broz K."/>
            <person name="Gale L.R."/>
            <person name="Jonkers W."/>
            <person name="O'Donnell K."/>
            <person name="Ploetz R."/>
            <person name="Steinberg C."/>
            <person name="Schwartz D.C."/>
            <person name="VanEtten H."/>
            <person name="Zhou S."/>
            <person name="Young S.K."/>
            <person name="Zeng Q."/>
            <person name="Gargeya S."/>
            <person name="Fitzgerald M."/>
            <person name="Abouelleil A."/>
            <person name="Alvarado L."/>
            <person name="Chapman S.B."/>
            <person name="Gainer-Dewar J."/>
            <person name="Goldberg J."/>
            <person name="Griggs A."/>
            <person name="Gujja S."/>
            <person name="Hansen M."/>
            <person name="Howarth C."/>
            <person name="Imamovic A."/>
            <person name="Ireland A."/>
            <person name="Larimer J."/>
            <person name="McCowan C."/>
            <person name="Murphy C."/>
            <person name="Pearson M."/>
            <person name="Poon T.W."/>
            <person name="Priest M."/>
            <person name="Roberts A."/>
            <person name="Saif S."/>
            <person name="Shea T."/>
            <person name="Sykes S."/>
            <person name="Wortman J."/>
            <person name="Nusbaum C."/>
            <person name="Birren B."/>
        </authorList>
    </citation>
    <scope>NUCLEOTIDE SEQUENCE</scope>
    <source>
        <strain evidence="1">54006</strain>
    </source>
</reference>
<dbReference type="EMBL" id="JH658292">
    <property type="protein sequence ID" value="EXL95971.1"/>
    <property type="molecule type" value="Genomic_DNA"/>
</dbReference>
<gene>
    <name evidence="1" type="ORF">FOIG_11513</name>
</gene>
<protein>
    <submittedName>
        <fullName evidence="1">Uncharacterized protein</fullName>
    </submittedName>
</protein>
<dbReference type="RefSeq" id="XP_031058061.1">
    <property type="nucleotide sequence ID" value="XM_031212084.1"/>
</dbReference>
<evidence type="ECO:0000313" key="1">
    <source>
        <dbReference type="EMBL" id="EXL95971.1"/>
    </source>
</evidence>
<accession>X0JHU2</accession>
<reference evidence="1" key="1">
    <citation type="submission" date="2011-11" db="EMBL/GenBank/DDBJ databases">
        <title>The Genome Sequence of Fusarium oxysporum II5.</title>
        <authorList>
            <consortium name="The Broad Institute Genome Sequencing Platform"/>
            <person name="Ma L.-J."/>
            <person name="Gale L.R."/>
            <person name="Schwartz D.C."/>
            <person name="Zhou S."/>
            <person name="Corby-Kistler H."/>
            <person name="Young S.K."/>
            <person name="Zeng Q."/>
            <person name="Gargeya S."/>
            <person name="Fitzgerald M."/>
            <person name="Haas B."/>
            <person name="Abouelleil A."/>
            <person name="Alvarado L."/>
            <person name="Arachchi H.M."/>
            <person name="Berlin A."/>
            <person name="Brown A."/>
            <person name="Chapman S.B."/>
            <person name="Chen Z."/>
            <person name="Dunbar C."/>
            <person name="Freedman E."/>
            <person name="Gearin G."/>
            <person name="Goldberg J."/>
            <person name="Griggs A."/>
            <person name="Gujja S."/>
            <person name="Heiman D."/>
            <person name="Howarth C."/>
            <person name="Larson L."/>
            <person name="Lui A."/>
            <person name="MacDonald P.J.P."/>
            <person name="Montmayeur A."/>
            <person name="Murphy C."/>
            <person name="Neiman D."/>
            <person name="Pearson M."/>
            <person name="Priest M."/>
            <person name="Roberts A."/>
            <person name="Saif S."/>
            <person name="Shea T."/>
            <person name="Shenoy N."/>
            <person name="Sisk P."/>
            <person name="Stolte C."/>
            <person name="Sykes S."/>
            <person name="Wortman J."/>
            <person name="Nusbaum C."/>
            <person name="Birren B."/>
        </authorList>
    </citation>
    <scope>NUCLEOTIDE SEQUENCE [LARGE SCALE GENOMIC DNA]</scope>
    <source>
        <strain evidence="1">54006</strain>
    </source>
</reference>
<name>X0JHU2_FUSO5</name>
<proteinExistence type="predicted"/>
<dbReference type="HOGENOM" id="CLU_2121198_0_0_1"/>
<dbReference type="VEuPathDB" id="FungiDB:FOIG_11513"/>
<dbReference type="GeneID" id="42036688"/>
<sequence>MDQSRKDFKKLVSEVKKELRREIDEDRIAWLDKEWQGPNWLPADVVRPHKPCRSVVRCLKNITELAIMGEIALSSLWEPGGFIRSVVDQDLPPGNLHSDRSTSIRTLHALPRRW</sequence>